<dbReference type="REBASE" id="398045">
    <property type="entry name" value="BspU3P1McrBCP"/>
</dbReference>
<evidence type="ECO:0000259" key="1">
    <source>
        <dbReference type="Pfam" id="PF07728"/>
    </source>
</evidence>
<sequence length="710" mass="82649">MLNESYAWTTIYSELATKLLDYKDNRTELLRVLHTAFADLNRANPFMDKSTGIDKPLDDVDPFTVLGTFNKGITDKNRITILAKMKEVFRLQSEVPSSFNGVPLLHNMAPLFFGNQSERKPTDISNLWSFYEAAIHLADQKVGASTEDFVRQFDQVTRQHRIKFNITMGLFWIRPFAYVSLDQKNREFFNNQADIKEFVFYDCNPSYLPNGETYLTICRRFKSAFEQRLGGLTSFPELSYGAWIDTPVVNETAASYEGQDKTEGPNYWLYAPGRSSFKWEEFYQDGIMGIGWEELGDLTAYDSKNEIKKALQAKFDPEQDYMNIGHGLWQFANKVKPGDIIFAKKGTKYIIGRGVVSSGYIYDEKRKDYNHTLKVDWTHEGTWEHPDGKAAMKTLTNVTDYTEYVEKLNLLFAIEEEENGGITPPPQELYGKEDFLDEVFLNEAEYDRVKRLLEMKQNLILQGAPGVGKTFAAKRLAYSMMGVKDKNRVRMVQFHQSYSYEDFIMGYKPSEKSFELHYGPFYHFCKEAEKDSDNSYFFIIDEINRGNLSKIFGELLMLVEKDKRGEKMRLLYANELFHVPPNVYIIGMMNTADRSLAMIDYALRRRFAFYELTPAFQSEGFKRYMEVKNEEKFDVLVQHVEKLNEEIIEDESLGRGFVVGHSYLHTLEKADESFREAVVEYELIPLLEEYWFDDLSLVENWTKRLRSAVR</sequence>
<dbReference type="InterPro" id="IPR027417">
    <property type="entry name" value="P-loop_NTPase"/>
</dbReference>
<protein>
    <submittedName>
        <fullName evidence="2">AAA family ATPase</fullName>
    </submittedName>
</protein>
<evidence type="ECO:0000313" key="2">
    <source>
        <dbReference type="EMBL" id="QKS73062.1"/>
    </source>
</evidence>
<feature type="domain" description="ATPase dynein-related AAA" evidence="1">
    <location>
        <begin position="458"/>
        <end position="607"/>
    </location>
</feature>
<dbReference type="RefSeq" id="WP_176011028.1">
    <property type="nucleotide sequence ID" value="NZ_CP041372.2"/>
</dbReference>
<dbReference type="AlphaFoldDB" id="A0A859FJU3"/>
<dbReference type="CDD" id="cd00009">
    <property type="entry name" value="AAA"/>
    <property type="match status" value="1"/>
</dbReference>
<dbReference type="PANTHER" id="PTHR37291">
    <property type="entry name" value="5-METHYLCYTOSINE-SPECIFIC RESTRICTION ENZYME B"/>
    <property type="match status" value="1"/>
</dbReference>
<accession>A0A859FJU3</accession>
<dbReference type="InterPro" id="IPR052934">
    <property type="entry name" value="Methyl-DNA_Rec/Restrict_Enz"/>
</dbReference>
<organism evidence="2 3">
    <name type="scientific">Paenalkalicoccus suaedae</name>
    <dbReference type="NCBI Taxonomy" id="2592382"/>
    <lineage>
        <taxon>Bacteria</taxon>
        <taxon>Bacillati</taxon>
        <taxon>Bacillota</taxon>
        <taxon>Bacilli</taxon>
        <taxon>Bacillales</taxon>
        <taxon>Bacillaceae</taxon>
        <taxon>Paenalkalicoccus</taxon>
    </lineage>
</organism>
<dbReference type="PANTHER" id="PTHR37291:SF1">
    <property type="entry name" value="TYPE IV METHYL-DIRECTED RESTRICTION ENZYME ECOKMCRB SUBUNIT"/>
    <property type="match status" value="1"/>
</dbReference>
<keyword evidence="3" id="KW-1185">Reference proteome</keyword>
<dbReference type="EMBL" id="CP041372">
    <property type="protein sequence ID" value="QKS73062.1"/>
    <property type="molecule type" value="Genomic_DNA"/>
</dbReference>
<dbReference type="InterPro" id="IPR011704">
    <property type="entry name" value="ATPase_dyneun-rel_AAA"/>
</dbReference>
<proteinExistence type="predicted"/>
<dbReference type="Pfam" id="PF07728">
    <property type="entry name" value="AAA_5"/>
    <property type="match status" value="1"/>
</dbReference>
<dbReference type="SUPFAM" id="SSF52540">
    <property type="entry name" value="P-loop containing nucleoside triphosphate hydrolases"/>
    <property type="match status" value="1"/>
</dbReference>
<reference evidence="3" key="1">
    <citation type="submission" date="2019-07" db="EMBL/GenBank/DDBJ databases">
        <title>Bacillus alkalisoli sp. nov. isolated from saline soil.</title>
        <authorList>
            <person name="Sun J.-Q."/>
            <person name="Xu L."/>
        </authorList>
    </citation>
    <scope>NUCLEOTIDE SEQUENCE [LARGE SCALE GENOMIC DNA]</scope>
    <source>
        <strain evidence="3">M4U3P1</strain>
    </source>
</reference>
<dbReference type="GO" id="GO:0016887">
    <property type="term" value="F:ATP hydrolysis activity"/>
    <property type="evidence" value="ECO:0007669"/>
    <property type="project" value="InterPro"/>
</dbReference>
<gene>
    <name evidence="2" type="ORF">FLK61_41470</name>
</gene>
<evidence type="ECO:0000313" key="3">
    <source>
        <dbReference type="Proteomes" id="UP000318138"/>
    </source>
</evidence>
<dbReference type="Proteomes" id="UP000318138">
    <property type="component" value="Chromosome"/>
</dbReference>
<dbReference type="Gene3D" id="3.40.50.300">
    <property type="entry name" value="P-loop containing nucleotide triphosphate hydrolases"/>
    <property type="match status" value="1"/>
</dbReference>
<dbReference type="KEGG" id="psua:FLK61_41470"/>
<dbReference type="GO" id="GO:0005524">
    <property type="term" value="F:ATP binding"/>
    <property type="evidence" value="ECO:0007669"/>
    <property type="project" value="InterPro"/>
</dbReference>
<name>A0A859FJU3_9BACI</name>